<protein>
    <submittedName>
        <fullName evidence="1">Uncharacterized protein</fullName>
    </submittedName>
</protein>
<organism evidence="1">
    <name type="scientific">marine sediment metagenome</name>
    <dbReference type="NCBI Taxonomy" id="412755"/>
    <lineage>
        <taxon>unclassified sequences</taxon>
        <taxon>metagenomes</taxon>
        <taxon>ecological metagenomes</taxon>
    </lineage>
</organism>
<accession>X1DU88</accession>
<dbReference type="AlphaFoldDB" id="X1DU88"/>
<comment type="caution">
    <text evidence="1">The sequence shown here is derived from an EMBL/GenBank/DDBJ whole genome shotgun (WGS) entry which is preliminary data.</text>
</comment>
<dbReference type="EMBL" id="BART01029881">
    <property type="protein sequence ID" value="GAH11815.1"/>
    <property type="molecule type" value="Genomic_DNA"/>
</dbReference>
<evidence type="ECO:0000313" key="1">
    <source>
        <dbReference type="EMBL" id="GAH11815.1"/>
    </source>
</evidence>
<sequence length="30" mass="3400">PEIVLIGDCKRPRDIKEAMADAQKFARSLK</sequence>
<reference evidence="1" key="1">
    <citation type="journal article" date="2014" name="Front. Microbiol.">
        <title>High frequency of phylogenetically diverse reductive dehalogenase-homologous genes in deep subseafloor sedimentary metagenomes.</title>
        <authorList>
            <person name="Kawai M."/>
            <person name="Futagami T."/>
            <person name="Toyoda A."/>
            <person name="Takaki Y."/>
            <person name="Nishi S."/>
            <person name="Hori S."/>
            <person name="Arai W."/>
            <person name="Tsubouchi T."/>
            <person name="Morono Y."/>
            <person name="Uchiyama I."/>
            <person name="Ito T."/>
            <person name="Fujiyama A."/>
            <person name="Inagaki F."/>
            <person name="Takami H."/>
        </authorList>
    </citation>
    <scope>NUCLEOTIDE SEQUENCE</scope>
    <source>
        <strain evidence="1">Expedition CK06-06</strain>
    </source>
</reference>
<feature type="non-terminal residue" evidence="1">
    <location>
        <position position="1"/>
    </location>
</feature>
<name>X1DU88_9ZZZZ</name>
<gene>
    <name evidence="1" type="ORF">S01H4_52325</name>
</gene>
<proteinExistence type="predicted"/>